<dbReference type="VEuPathDB" id="AmoebaDB:EIN_138170"/>
<dbReference type="RefSeq" id="XP_004258571.1">
    <property type="nucleotide sequence ID" value="XM_004258523.1"/>
</dbReference>
<dbReference type="Proteomes" id="UP000014680">
    <property type="component" value="Unassembled WGS sequence"/>
</dbReference>
<evidence type="ECO:0000313" key="3">
    <source>
        <dbReference type="Proteomes" id="UP000014680"/>
    </source>
</evidence>
<keyword evidence="3" id="KW-1185">Reference proteome</keyword>
<organism evidence="2 3">
    <name type="scientific">Entamoeba invadens IP1</name>
    <dbReference type="NCBI Taxonomy" id="370355"/>
    <lineage>
        <taxon>Eukaryota</taxon>
        <taxon>Amoebozoa</taxon>
        <taxon>Evosea</taxon>
        <taxon>Archamoebae</taxon>
        <taxon>Mastigamoebida</taxon>
        <taxon>Entamoebidae</taxon>
        <taxon>Entamoeba</taxon>
    </lineage>
</organism>
<proteinExistence type="predicted"/>
<dbReference type="GeneID" id="14890787"/>
<feature type="compositionally biased region" description="Basic and acidic residues" evidence="1">
    <location>
        <begin position="90"/>
        <end position="136"/>
    </location>
</feature>
<accession>L7FNI5</accession>
<dbReference type="AlphaFoldDB" id="L7FNI5"/>
<gene>
    <name evidence="2" type="ORF">EIN_138170</name>
</gene>
<evidence type="ECO:0000256" key="1">
    <source>
        <dbReference type="SAM" id="MobiDB-lite"/>
    </source>
</evidence>
<dbReference type="EMBL" id="KB206440">
    <property type="protein sequence ID" value="ELP91800.1"/>
    <property type="molecule type" value="Genomic_DNA"/>
</dbReference>
<name>L7FNI5_ENTIV</name>
<feature type="region of interest" description="Disordered" evidence="1">
    <location>
        <begin position="70"/>
        <end position="149"/>
    </location>
</feature>
<reference evidence="2 3" key="1">
    <citation type="submission" date="2012-10" db="EMBL/GenBank/DDBJ databases">
        <authorList>
            <person name="Zafar N."/>
            <person name="Inman J."/>
            <person name="Hall N."/>
            <person name="Lorenzi H."/>
            <person name="Caler E."/>
        </authorList>
    </citation>
    <scope>NUCLEOTIDE SEQUENCE [LARGE SCALE GENOMIC DNA]</scope>
    <source>
        <strain evidence="2 3">IP1</strain>
    </source>
</reference>
<feature type="region of interest" description="Disordered" evidence="1">
    <location>
        <begin position="1"/>
        <end position="25"/>
    </location>
</feature>
<protein>
    <submittedName>
        <fullName evidence="2">Uncharacterized protein</fullName>
    </submittedName>
</protein>
<sequence length="149" mass="17138">MLSLKKKAAEGEYADVTSTVPKANGYGFNAFLKSVNRTAMLSNEDTQRDFEERSKRQIKQLHNRIKYLTGKKPAKKTDEFKKSQINSSTKVKEEEEIKEMKDYKDNKVTASDVKENTEKSSNEISMEKIEFQKEGNESIETQTEVSQNK</sequence>
<feature type="compositionally biased region" description="Polar residues" evidence="1">
    <location>
        <begin position="138"/>
        <end position="149"/>
    </location>
</feature>
<dbReference type="KEGG" id="eiv:EIN_138170"/>
<evidence type="ECO:0000313" key="2">
    <source>
        <dbReference type="EMBL" id="ELP91800.1"/>
    </source>
</evidence>